<dbReference type="InterPro" id="IPR015942">
    <property type="entry name" value="Asp/Glu/hydantoin_racemase"/>
</dbReference>
<comment type="similarity">
    <text evidence="1">Belongs to the aspartate/glutamate racemases family.</text>
</comment>
<dbReference type="NCBIfam" id="TIGR00035">
    <property type="entry name" value="asp_race"/>
    <property type="match status" value="1"/>
</dbReference>
<reference evidence="3" key="1">
    <citation type="submission" date="2022-05" db="EMBL/GenBank/DDBJ databases">
        <authorList>
            <person name="Park J.-S."/>
        </authorList>
    </citation>
    <scope>NUCLEOTIDE SEQUENCE</scope>
    <source>
        <strain evidence="3">2012CJ34-3</strain>
    </source>
</reference>
<evidence type="ECO:0000256" key="2">
    <source>
        <dbReference type="ARBA" id="ARBA00023235"/>
    </source>
</evidence>
<dbReference type="Pfam" id="PF01177">
    <property type="entry name" value="Asp_Glu_race"/>
    <property type="match status" value="1"/>
</dbReference>
<dbReference type="InterPro" id="IPR004380">
    <property type="entry name" value="Asp_race"/>
</dbReference>
<dbReference type="PANTHER" id="PTHR21198:SF7">
    <property type="entry name" value="ASPARTATE-GLUTAMATE RACEMASE FAMILY"/>
    <property type="match status" value="1"/>
</dbReference>
<evidence type="ECO:0000313" key="4">
    <source>
        <dbReference type="Proteomes" id="UP001165381"/>
    </source>
</evidence>
<name>A0ABT0QL79_9FLAO</name>
<dbReference type="SUPFAM" id="SSF53681">
    <property type="entry name" value="Aspartate/glutamate racemase"/>
    <property type="match status" value="2"/>
</dbReference>
<dbReference type="PANTHER" id="PTHR21198">
    <property type="entry name" value="GLUTAMATE RACEMASE"/>
    <property type="match status" value="1"/>
</dbReference>
<dbReference type="Gene3D" id="3.40.50.1860">
    <property type="match status" value="2"/>
</dbReference>
<evidence type="ECO:0000256" key="1">
    <source>
        <dbReference type="ARBA" id="ARBA00007847"/>
    </source>
</evidence>
<dbReference type="Proteomes" id="UP001165381">
    <property type="component" value="Unassembled WGS sequence"/>
</dbReference>
<sequence length="326" mass="36642">MKTIGLIGGMGWESSKLYYERINKKANEVLGGSHSAKIIMVSVDFAEIEKLTFANDWHAIGKIVAKSAIQLEKAGAEMVVLCTNLIHIVSETIIKNISIPFLHIADATGEVIEKQNLKKILLLGTKYTMEKDFYTKTLEKAYGLEIVIPKTKDRDIVHAIIYKELLKGKFTDTSKRAIIKIIKESQIGGVEGVILGCTELPMLVGENDVAIPTFDTGEIHVNKAIKIATNEDEGAQKDNFLFEKRGIVKGIKFNKNHLTDEKIENECEELNTKVISSKQKPITFIFRFNVAIFFANYVNAMSKWLFHDSGCKYRSNKSDIGRMIHK</sequence>
<comment type="caution">
    <text evidence="3">The sequence shown here is derived from an EMBL/GenBank/DDBJ whole genome shotgun (WGS) entry which is preliminary data.</text>
</comment>
<dbReference type="RefSeq" id="WP_249974029.1">
    <property type="nucleotide sequence ID" value="NZ_JAMFLZ010000011.1"/>
</dbReference>
<gene>
    <name evidence="3" type="ORF">M3P09_17020</name>
</gene>
<evidence type="ECO:0000313" key="3">
    <source>
        <dbReference type="EMBL" id="MCL6296710.1"/>
    </source>
</evidence>
<organism evidence="3 4">
    <name type="scientific">Jejuia spongiicola</name>
    <dbReference type="NCBI Taxonomy" id="2942207"/>
    <lineage>
        <taxon>Bacteria</taxon>
        <taxon>Pseudomonadati</taxon>
        <taxon>Bacteroidota</taxon>
        <taxon>Flavobacteriia</taxon>
        <taxon>Flavobacteriales</taxon>
        <taxon>Flavobacteriaceae</taxon>
        <taxon>Jejuia</taxon>
    </lineage>
</organism>
<dbReference type="InterPro" id="IPR033134">
    <property type="entry name" value="Asp/Glu_racemase_AS_2"/>
</dbReference>
<proteinExistence type="inferred from homology"/>
<protein>
    <submittedName>
        <fullName evidence="3">Aspartate/glutamate racemase family protein</fullName>
    </submittedName>
</protein>
<keyword evidence="4" id="KW-1185">Reference proteome</keyword>
<accession>A0ABT0QL79</accession>
<dbReference type="PROSITE" id="PS00924">
    <property type="entry name" value="ASP_GLU_RACEMASE_2"/>
    <property type="match status" value="1"/>
</dbReference>
<dbReference type="EMBL" id="JAMFLZ010000011">
    <property type="protein sequence ID" value="MCL6296710.1"/>
    <property type="molecule type" value="Genomic_DNA"/>
</dbReference>
<dbReference type="InterPro" id="IPR001920">
    <property type="entry name" value="Asp/Glu_race"/>
</dbReference>
<keyword evidence="2" id="KW-0413">Isomerase</keyword>